<evidence type="ECO:0000256" key="1">
    <source>
        <dbReference type="ARBA" id="ARBA00001968"/>
    </source>
</evidence>
<dbReference type="PROSITE" id="PS50160">
    <property type="entry name" value="DNA_LIGASE_A3"/>
    <property type="match status" value="1"/>
</dbReference>
<feature type="domain" description="ATP-dependent DNA ligase family profile" evidence="8">
    <location>
        <begin position="128"/>
        <end position="229"/>
    </location>
</feature>
<dbReference type="SUPFAM" id="SSF56091">
    <property type="entry name" value="DNA ligase/mRNA capping enzyme, catalytic domain"/>
    <property type="match status" value="1"/>
</dbReference>
<evidence type="ECO:0000256" key="6">
    <source>
        <dbReference type="ARBA" id="ARBA00034003"/>
    </source>
</evidence>
<evidence type="ECO:0000256" key="3">
    <source>
        <dbReference type="ARBA" id="ARBA00022705"/>
    </source>
</evidence>
<accession>A1SU29</accession>
<evidence type="ECO:0000313" key="10">
    <source>
        <dbReference type="Proteomes" id="UP000000639"/>
    </source>
</evidence>
<evidence type="ECO:0000259" key="8">
    <source>
        <dbReference type="PROSITE" id="PS50160"/>
    </source>
</evidence>
<dbReference type="AlphaFoldDB" id="A1SU29"/>
<dbReference type="RefSeq" id="WP_011769557.1">
    <property type="nucleotide sequence ID" value="NC_008709.1"/>
</dbReference>
<dbReference type="SUPFAM" id="SSF50249">
    <property type="entry name" value="Nucleic acid-binding proteins"/>
    <property type="match status" value="1"/>
</dbReference>
<dbReference type="Proteomes" id="UP000000639">
    <property type="component" value="Chromosome"/>
</dbReference>
<comment type="catalytic activity">
    <reaction evidence="6">
        <text>ATP + (deoxyribonucleotide)n-3'-hydroxyl + 5'-phospho-(deoxyribonucleotide)m = (deoxyribonucleotide)n+m + AMP + diphosphate.</text>
        <dbReference type="EC" id="6.5.1.1"/>
    </reaction>
</comment>
<evidence type="ECO:0000256" key="2">
    <source>
        <dbReference type="ARBA" id="ARBA00022598"/>
    </source>
</evidence>
<dbReference type="HOGENOM" id="CLU_021047_0_0_6"/>
<dbReference type="STRING" id="357804.Ping_1157"/>
<feature type="chain" id="PRO_5002637880" evidence="7">
    <location>
        <begin position="20"/>
        <end position="279"/>
    </location>
</feature>
<dbReference type="CDD" id="cd08041">
    <property type="entry name" value="OBF_kDNA_ligase_like"/>
    <property type="match status" value="1"/>
</dbReference>
<dbReference type="InterPro" id="IPR029319">
    <property type="entry name" value="DNA_ligase_OB"/>
</dbReference>
<keyword evidence="2 9" id="KW-0436">Ligase</keyword>
<dbReference type="InterPro" id="IPR012340">
    <property type="entry name" value="NA-bd_OB-fold"/>
</dbReference>
<dbReference type="KEGG" id="pin:Ping_1157"/>
<feature type="signal peptide" evidence="7">
    <location>
        <begin position="1"/>
        <end position="19"/>
    </location>
</feature>
<dbReference type="PANTHER" id="PTHR47810:SF1">
    <property type="entry name" value="DNA LIGASE B"/>
    <property type="match status" value="1"/>
</dbReference>
<name>A1SU29_PSYIN</name>
<proteinExistence type="predicted"/>
<dbReference type="eggNOG" id="COG1793">
    <property type="taxonomic scope" value="Bacteria"/>
</dbReference>
<dbReference type="Pfam" id="PF14743">
    <property type="entry name" value="DNA_ligase_OB_2"/>
    <property type="match status" value="1"/>
</dbReference>
<dbReference type="InterPro" id="IPR012310">
    <property type="entry name" value="DNA_ligase_ATP-dep_cent"/>
</dbReference>
<protein>
    <submittedName>
        <fullName evidence="9">ATP dependent DNA ligase</fullName>
    </submittedName>
</protein>
<keyword evidence="3" id="KW-0235">DNA replication</keyword>
<evidence type="ECO:0000256" key="7">
    <source>
        <dbReference type="SAM" id="SignalP"/>
    </source>
</evidence>
<dbReference type="EMBL" id="CP000510">
    <property type="protein sequence ID" value="ABM02994.1"/>
    <property type="molecule type" value="Genomic_DNA"/>
</dbReference>
<keyword evidence="4" id="KW-0227">DNA damage</keyword>
<dbReference type="GO" id="GO:0005524">
    <property type="term" value="F:ATP binding"/>
    <property type="evidence" value="ECO:0007669"/>
    <property type="project" value="InterPro"/>
</dbReference>
<dbReference type="Pfam" id="PF01068">
    <property type="entry name" value="DNA_ligase_A_M"/>
    <property type="match status" value="1"/>
</dbReference>
<keyword evidence="7" id="KW-0732">Signal</keyword>
<dbReference type="GO" id="GO:0003910">
    <property type="term" value="F:DNA ligase (ATP) activity"/>
    <property type="evidence" value="ECO:0007669"/>
    <property type="project" value="UniProtKB-EC"/>
</dbReference>
<keyword evidence="5" id="KW-0234">DNA repair</keyword>
<gene>
    <name evidence="9" type="ordered locus">Ping_1157</name>
</gene>
<dbReference type="NCBIfam" id="NF006592">
    <property type="entry name" value="PRK09125.1"/>
    <property type="match status" value="1"/>
</dbReference>
<dbReference type="GO" id="GO:0006260">
    <property type="term" value="P:DNA replication"/>
    <property type="evidence" value="ECO:0007669"/>
    <property type="project" value="UniProtKB-KW"/>
</dbReference>
<dbReference type="OrthoDB" id="9782700at2"/>
<evidence type="ECO:0000313" key="9">
    <source>
        <dbReference type="EMBL" id="ABM02994.1"/>
    </source>
</evidence>
<keyword evidence="10" id="KW-1185">Reference proteome</keyword>
<dbReference type="GO" id="GO:0006281">
    <property type="term" value="P:DNA repair"/>
    <property type="evidence" value="ECO:0007669"/>
    <property type="project" value="UniProtKB-KW"/>
</dbReference>
<dbReference type="GO" id="GO:0006310">
    <property type="term" value="P:DNA recombination"/>
    <property type="evidence" value="ECO:0007669"/>
    <property type="project" value="InterPro"/>
</dbReference>
<organism evidence="9 10">
    <name type="scientific">Psychromonas ingrahamii (strain DSM 17664 / CCUG 51855 / 37)</name>
    <dbReference type="NCBI Taxonomy" id="357804"/>
    <lineage>
        <taxon>Bacteria</taxon>
        <taxon>Pseudomonadati</taxon>
        <taxon>Pseudomonadota</taxon>
        <taxon>Gammaproteobacteria</taxon>
        <taxon>Alteromonadales</taxon>
        <taxon>Psychromonadaceae</taxon>
        <taxon>Psychromonas</taxon>
    </lineage>
</organism>
<reference evidence="9 10" key="1">
    <citation type="submission" date="2007-01" db="EMBL/GenBank/DDBJ databases">
        <title>Complete sequence of Psychromonas ingrahamii 37.</title>
        <authorList>
            <consortium name="US DOE Joint Genome Institute"/>
            <person name="Copeland A."/>
            <person name="Lucas S."/>
            <person name="Lapidus A."/>
            <person name="Barry K."/>
            <person name="Detter J.C."/>
            <person name="Glavina del Rio T."/>
            <person name="Hammon N."/>
            <person name="Israni S."/>
            <person name="Dalin E."/>
            <person name="Tice H."/>
            <person name="Pitluck S."/>
            <person name="Thompson L.S."/>
            <person name="Brettin T."/>
            <person name="Bruce D."/>
            <person name="Han C."/>
            <person name="Tapia R."/>
            <person name="Schmutz J."/>
            <person name="Larimer F."/>
            <person name="Land M."/>
            <person name="Hauser L."/>
            <person name="Kyrpides N."/>
            <person name="Ivanova N."/>
            <person name="Staley J."/>
            <person name="Richardson P."/>
        </authorList>
    </citation>
    <scope>NUCLEOTIDE SEQUENCE [LARGE SCALE GENOMIC DNA]</scope>
    <source>
        <strain evidence="9 10">37</strain>
    </source>
</reference>
<dbReference type="InterPro" id="IPR050326">
    <property type="entry name" value="NAD_dep_DNA_ligaseB"/>
</dbReference>
<dbReference type="PANTHER" id="PTHR47810">
    <property type="entry name" value="DNA LIGASE"/>
    <property type="match status" value="1"/>
</dbReference>
<dbReference type="Gene3D" id="2.40.50.140">
    <property type="entry name" value="Nucleic acid-binding proteins"/>
    <property type="match status" value="1"/>
</dbReference>
<evidence type="ECO:0000256" key="4">
    <source>
        <dbReference type="ARBA" id="ARBA00022763"/>
    </source>
</evidence>
<sequence>MSYKILFFLLCLFSPLSHSNETLSPPIQLATLYHQDINIQAYWVSEKLDGVRAYWDGKQLISKQGNVFNAPGWFIKDFPQQRLDGELWINRHQFEQVSGITRKLQPIDQEWQKISFMIFDLPGSDADFTSRLQQIQKLIQSSDSAYLKMIKQQRVENNQQLQLLLEQVLNNGGEGLMLHKGEAYYQAKRSKDLMKLKKYEDAEAVVIQYFPGKGRNAGRLGSLLVETKEGIKFKIGTGFSDLERENPPPIGATITYKYTGKTNNNVPRFASFMRIRDAY</sequence>
<dbReference type="CDD" id="cd07896">
    <property type="entry name" value="Adenylation_kDNA_ligase_like"/>
    <property type="match status" value="1"/>
</dbReference>
<comment type="cofactor">
    <cofactor evidence="1">
        <name>a divalent metal cation</name>
        <dbReference type="ChEBI" id="CHEBI:60240"/>
    </cofactor>
</comment>
<dbReference type="Gene3D" id="3.30.470.30">
    <property type="entry name" value="DNA ligase/mRNA capping enzyme"/>
    <property type="match status" value="1"/>
</dbReference>
<evidence type="ECO:0000256" key="5">
    <source>
        <dbReference type="ARBA" id="ARBA00023204"/>
    </source>
</evidence>
<dbReference type="Gene3D" id="3.30.1490.70">
    <property type="match status" value="1"/>
</dbReference>